<evidence type="ECO:0000313" key="3">
    <source>
        <dbReference type="Proteomes" id="UP001596956"/>
    </source>
</evidence>
<evidence type="ECO:0000259" key="1">
    <source>
        <dbReference type="PROSITE" id="PS50042"/>
    </source>
</evidence>
<dbReference type="SMART" id="SM00100">
    <property type="entry name" value="cNMP"/>
    <property type="match status" value="1"/>
</dbReference>
<dbReference type="InterPro" id="IPR000595">
    <property type="entry name" value="cNMP-bd_dom"/>
</dbReference>
<organism evidence="2 3">
    <name type="scientific">Streptomonospora algeriensis</name>
    <dbReference type="NCBI Taxonomy" id="995084"/>
    <lineage>
        <taxon>Bacteria</taxon>
        <taxon>Bacillati</taxon>
        <taxon>Actinomycetota</taxon>
        <taxon>Actinomycetes</taxon>
        <taxon>Streptosporangiales</taxon>
        <taxon>Nocardiopsidaceae</taxon>
        <taxon>Streptomonospora</taxon>
    </lineage>
</organism>
<protein>
    <submittedName>
        <fullName evidence="2">Cyclic nucleotide-binding domain-containing protein</fullName>
    </submittedName>
</protein>
<dbReference type="InterPro" id="IPR018490">
    <property type="entry name" value="cNMP-bd_dom_sf"/>
</dbReference>
<accession>A0ABW3BIK5</accession>
<proteinExistence type="predicted"/>
<gene>
    <name evidence="2" type="ORF">ACFQZU_18145</name>
</gene>
<dbReference type="SUPFAM" id="SSF51206">
    <property type="entry name" value="cAMP-binding domain-like"/>
    <property type="match status" value="1"/>
</dbReference>
<dbReference type="PANTHER" id="PTHR24567">
    <property type="entry name" value="CRP FAMILY TRANSCRIPTIONAL REGULATORY PROTEIN"/>
    <property type="match status" value="1"/>
</dbReference>
<evidence type="ECO:0000313" key="2">
    <source>
        <dbReference type="EMBL" id="MFD0803227.1"/>
    </source>
</evidence>
<keyword evidence="3" id="KW-1185">Reference proteome</keyword>
<feature type="domain" description="Cyclic nucleotide-binding" evidence="1">
    <location>
        <begin position="12"/>
        <end position="115"/>
    </location>
</feature>
<sequence length="174" mass="18705">MIPRELCELSLLRDFGDETVLGALAERFTQEEYAPGDVIVERGGQADRVCLIAHGKVNRLGTGEYGDETVLATMVDGDHFGSAALVEDEAAWDATAKAVTPCTVLSLRRSEFHEVADRSEALRAHLAQVSSRPSREVDSSGEATIAVAAGHTGEPDLPGTFVDYEAAPREYELS</sequence>
<name>A0ABW3BIK5_9ACTN</name>
<dbReference type="PROSITE" id="PS50042">
    <property type="entry name" value="CNMP_BINDING_3"/>
    <property type="match status" value="1"/>
</dbReference>
<feature type="non-terminal residue" evidence="2">
    <location>
        <position position="174"/>
    </location>
</feature>
<dbReference type="PANTHER" id="PTHR24567:SF74">
    <property type="entry name" value="HTH-TYPE TRANSCRIPTIONAL REGULATOR ARCR"/>
    <property type="match status" value="1"/>
</dbReference>
<dbReference type="InterPro" id="IPR014710">
    <property type="entry name" value="RmlC-like_jellyroll"/>
</dbReference>
<dbReference type="Pfam" id="PF19307">
    <property type="entry name" value="SrpI-like"/>
    <property type="match status" value="1"/>
</dbReference>
<dbReference type="Gene3D" id="2.60.120.10">
    <property type="entry name" value="Jelly Rolls"/>
    <property type="match status" value="1"/>
</dbReference>
<reference evidence="3" key="1">
    <citation type="journal article" date="2019" name="Int. J. Syst. Evol. Microbiol.">
        <title>The Global Catalogue of Microorganisms (GCM) 10K type strain sequencing project: providing services to taxonomists for standard genome sequencing and annotation.</title>
        <authorList>
            <consortium name="The Broad Institute Genomics Platform"/>
            <consortium name="The Broad Institute Genome Sequencing Center for Infectious Disease"/>
            <person name="Wu L."/>
            <person name="Ma J."/>
        </authorList>
    </citation>
    <scope>NUCLEOTIDE SEQUENCE [LARGE SCALE GENOMIC DNA]</scope>
    <source>
        <strain evidence="3">CCUG 63369</strain>
    </source>
</reference>
<dbReference type="Proteomes" id="UP001596956">
    <property type="component" value="Unassembled WGS sequence"/>
</dbReference>
<comment type="caution">
    <text evidence="2">The sequence shown here is derived from an EMBL/GenBank/DDBJ whole genome shotgun (WGS) entry which is preliminary data.</text>
</comment>
<dbReference type="InterPro" id="IPR050397">
    <property type="entry name" value="Env_Response_Regulators"/>
</dbReference>
<dbReference type="InterPro" id="IPR045641">
    <property type="entry name" value="SrpI-like"/>
</dbReference>
<dbReference type="Pfam" id="PF00027">
    <property type="entry name" value="cNMP_binding"/>
    <property type="match status" value="1"/>
</dbReference>
<dbReference type="EMBL" id="JBHTHR010000788">
    <property type="protein sequence ID" value="MFD0803227.1"/>
    <property type="molecule type" value="Genomic_DNA"/>
</dbReference>
<dbReference type="CDD" id="cd00038">
    <property type="entry name" value="CAP_ED"/>
    <property type="match status" value="1"/>
</dbReference>